<protein>
    <submittedName>
        <fullName evidence="2">Uncharacterized protein</fullName>
    </submittedName>
</protein>
<name>A0A6G1GK57_9PEZI</name>
<dbReference type="AlphaFoldDB" id="A0A6G1GK57"/>
<organism evidence="2 3">
    <name type="scientific">Aulographum hederae CBS 113979</name>
    <dbReference type="NCBI Taxonomy" id="1176131"/>
    <lineage>
        <taxon>Eukaryota</taxon>
        <taxon>Fungi</taxon>
        <taxon>Dikarya</taxon>
        <taxon>Ascomycota</taxon>
        <taxon>Pezizomycotina</taxon>
        <taxon>Dothideomycetes</taxon>
        <taxon>Pleosporomycetidae</taxon>
        <taxon>Aulographales</taxon>
        <taxon>Aulographaceae</taxon>
    </lineage>
</organism>
<proteinExistence type="predicted"/>
<gene>
    <name evidence="2" type="ORF">K402DRAFT_237408</name>
</gene>
<feature type="compositionally biased region" description="Polar residues" evidence="1">
    <location>
        <begin position="288"/>
        <end position="301"/>
    </location>
</feature>
<keyword evidence="3" id="KW-1185">Reference proteome</keyword>
<reference evidence="2" key="1">
    <citation type="journal article" date="2020" name="Stud. Mycol.">
        <title>101 Dothideomycetes genomes: a test case for predicting lifestyles and emergence of pathogens.</title>
        <authorList>
            <person name="Haridas S."/>
            <person name="Albert R."/>
            <person name="Binder M."/>
            <person name="Bloem J."/>
            <person name="Labutti K."/>
            <person name="Salamov A."/>
            <person name="Andreopoulos B."/>
            <person name="Baker S."/>
            <person name="Barry K."/>
            <person name="Bills G."/>
            <person name="Bluhm B."/>
            <person name="Cannon C."/>
            <person name="Castanera R."/>
            <person name="Culley D."/>
            <person name="Daum C."/>
            <person name="Ezra D."/>
            <person name="Gonzalez J."/>
            <person name="Henrissat B."/>
            <person name="Kuo A."/>
            <person name="Liang C."/>
            <person name="Lipzen A."/>
            <person name="Lutzoni F."/>
            <person name="Magnuson J."/>
            <person name="Mondo S."/>
            <person name="Nolan M."/>
            <person name="Ohm R."/>
            <person name="Pangilinan J."/>
            <person name="Park H.-J."/>
            <person name="Ramirez L."/>
            <person name="Alfaro M."/>
            <person name="Sun H."/>
            <person name="Tritt A."/>
            <person name="Yoshinaga Y."/>
            <person name="Zwiers L.-H."/>
            <person name="Turgeon B."/>
            <person name="Goodwin S."/>
            <person name="Spatafora J."/>
            <person name="Crous P."/>
            <person name="Grigoriev I."/>
        </authorList>
    </citation>
    <scope>NUCLEOTIDE SEQUENCE</scope>
    <source>
        <strain evidence="2">CBS 113979</strain>
    </source>
</reference>
<feature type="region of interest" description="Disordered" evidence="1">
    <location>
        <begin position="247"/>
        <end position="308"/>
    </location>
</feature>
<evidence type="ECO:0000313" key="3">
    <source>
        <dbReference type="Proteomes" id="UP000800041"/>
    </source>
</evidence>
<accession>A0A6G1GK57</accession>
<evidence type="ECO:0000313" key="2">
    <source>
        <dbReference type="EMBL" id="KAF1981325.1"/>
    </source>
</evidence>
<evidence type="ECO:0000256" key="1">
    <source>
        <dbReference type="SAM" id="MobiDB-lite"/>
    </source>
</evidence>
<dbReference type="Proteomes" id="UP000800041">
    <property type="component" value="Unassembled WGS sequence"/>
</dbReference>
<dbReference type="EMBL" id="ML977201">
    <property type="protein sequence ID" value="KAF1981325.1"/>
    <property type="molecule type" value="Genomic_DNA"/>
</dbReference>
<feature type="region of interest" description="Disordered" evidence="1">
    <location>
        <begin position="323"/>
        <end position="347"/>
    </location>
</feature>
<sequence>MKKSDSTISVITVQAHHHESVVTEIAYPHMTVSVLHRNADLDDEWTLENFHIFSQSDNPFAGYRYASRWMTVSVPLRKISHRALKSILARFELMTMKFKGHHINGTLHAPQTEVAHKPPTPWDFPWSPLLMEKSESVKNQSFKSRRVLSGHVHEGFSMERARALLGSSEQAGMPVKPKAAPVLKRNLVERKQSLRDIVQTPIYGASPVRAGNRTASHVRLHQLSRLRDPRLDELSIHAETLPKRTDKLPQKPFWHGSSKSVISAVPRRDGTKLNGRSSPVSVPRTESAPRTSAKNNASMEQVESLAPSSGALGSIKSIVSHANEGSEEQIHNANGRRASVSSDVPRPWSRFHKTKMLPQSMVKSQFLHLASSAVLGQPSPPPMKASRQKVSSLTKDMILLLISVPPLHSGAQTVCPSSKRLA</sequence>